<dbReference type="Gene3D" id="3.30.420.260">
    <property type="match status" value="1"/>
</dbReference>
<accession>A0ABU9HX11</accession>
<dbReference type="EMBL" id="JBBYHR010000004">
    <property type="protein sequence ID" value="MEL1244253.1"/>
    <property type="molecule type" value="Genomic_DNA"/>
</dbReference>
<evidence type="ECO:0000313" key="1">
    <source>
        <dbReference type="EMBL" id="MEL1244253.1"/>
    </source>
</evidence>
<comment type="caution">
    <text evidence="1">The sequence shown here is derived from an EMBL/GenBank/DDBJ whole genome shotgun (WGS) entry which is preliminary data.</text>
</comment>
<organism evidence="1 2">
    <name type="scientific">Flavobacterium arundinis</name>
    <dbReference type="NCBI Taxonomy" id="3139143"/>
    <lineage>
        <taxon>Bacteria</taxon>
        <taxon>Pseudomonadati</taxon>
        <taxon>Bacteroidota</taxon>
        <taxon>Flavobacteriia</taxon>
        <taxon>Flavobacteriales</taxon>
        <taxon>Flavobacteriaceae</taxon>
        <taxon>Flavobacterium</taxon>
    </lineage>
</organism>
<dbReference type="Pfam" id="PF12864">
    <property type="entry name" value="DUF3822"/>
    <property type="match status" value="1"/>
</dbReference>
<dbReference type="Proteomes" id="UP001464555">
    <property type="component" value="Unassembled WGS sequence"/>
</dbReference>
<gene>
    <name evidence="1" type="ORF">AAEO56_08285</name>
</gene>
<dbReference type="CDD" id="cd24013">
    <property type="entry name" value="ASKHA_ATPase_BT3980-like"/>
    <property type="match status" value="1"/>
</dbReference>
<keyword evidence="2" id="KW-1185">Reference proteome</keyword>
<reference evidence="1 2" key="1">
    <citation type="submission" date="2024-04" db="EMBL/GenBank/DDBJ databases">
        <title>Flavobacterium sp. DGU11 16S ribosomal RNA gene Genome sequencing and assembly.</title>
        <authorList>
            <person name="Park S."/>
        </authorList>
    </citation>
    <scope>NUCLEOTIDE SEQUENCE [LARGE SCALE GENOMIC DNA]</scope>
    <source>
        <strain evidence="1 2">DGU11</strain>
    </source>
</reference>
<dbReference type="RefSeq" id="WP_341696572.1">
    <property type="nucleotide sequence ID" value="NZ_JBBYHR010000004.1"/>
</dbReference>
<protein>
    <submittedName>
        <fullName evidence="1">DUF3822 family protein</fullName>
    </submittedName>
</protein>
<proteinExistence type="predicted"/>
<dbReference type="Gene3D" id="3.30.420.250">
    <property type="match status" value="1"/>
</dbReference>
<name>A0ABU9HX11_9FLAO</name>
<evidence type="ECO:0000313" key="2">
    <source>
        <dbReference type="Proteomes" id="UP001464555"/>
    </source>
</evidence>
<dbReference type="InterPro" id="IPR024213">
    <property type="entry name" value="DUF3822"/>
</dbReference>
<sequence>MTETITAKNYKKLSLQIAQNGMSFCCFDTLNWEITSCKSVTFSKYSPIEEELWKAFVNHPQLTRPYDEIMVLHDNSFNTFVPVALFDENYIGSYLQYNTKVFETDFFTFDAIGNYELNNVYVPLINVNNFLIDQFGAFEYKNVNSVLVAKLLDASKNNDEKQVYVHVQHSHFEIVVVRNQKLLLYNSFEYKTPEDFLYYLLFTMEQLFLNPETAKVSVLGKIDESHPCFALAYTYIRNIALYDATALQEKWGKTSAEALEHYILFNS</sequence>